<gene>
    <name evidence="2" type="ORF">EV644_14218</name>
</gene>
<evidence type="ECO:0000313" key="3">
    <source>
        <dbReference type="Proteomes" id="UP000295818"/>
    </source>
</evidence>
<dbReference type="Pfam" id="PF05239">
    <property type="entry name" value="PRC"/>
    <property type="match status" value="1"/>
</dbReference>
<organism evidence="2 3">
    <name type="scientific">Kribbella orskensis</name>
    <dbReference type="NCBI Taxonomy" id="2512216"/>
    <lineage>
        <taxon>Bacteria</taxon>
        <taxon>Bacillati</taxon>
        <taxon>Actinomycetota</taxon>
        <taxon>Actinomycetes</taxon>
        <taxon>Propionibacteriales</taxon>
        <taxon>Kribbellaceae</taxon>
        <taxon>Kribbella</taxon>
    </lineage>
</organism>
<dbReference type="SUPFAM" id="SSF50346">
    <property type="entry name" value="PRC-barrel domain"/>
    <property type="match status" value="1"/>
</dbReference>
<proteinExistence type="predicted"/>
<evidence type="ECO:0000259" key="1">
    <source>
        <dbReference type="Pfam" id="PF05239"/>
    </source>
</evidence>
<dbReference type="InterPro" id="IPR014747">
    <property type="entry name" value="Bac_photo_RC_H_C"/>
</dbReference>
<dbReference type="Gene3D" id="3.90.50.10">
    <property type="entry name" value="Photosynthetic Reaction Center, subunit H, domain 2"/>
    <property type="match status" value="1"/>
</dbReference>
<accession>A0ABY2B6S6</accession>
<dbReference type="InterPro" id="IPR011033">
    <property type="entry name" value="PRC_barrel-like_sf"/>
</dbReference>
<feature type="domain" description="PRC-barrel" evidence="1">
    <location>
        <begin position="21"/>
        <end position="88"/>
    </location>
</feature>
<keyword evidence="3" id="KW-1185">Reference proteome</keyword>
<name>A0ABY2B6S6_9ACTN</name>
<dbReference type="EMBL" id="SLWM01000042">
    <property type="protein sequence ID" value="TCO08986.1"/>
    <property type="molecule type" value="Genomic_DNA"/>
</dbReference>
<comment type="caution">
    <text evidence="2">The sequence shown here is derived from an EMBL/GenBank/DDBJ whole genome shotgun (WGS) entry which is preliminary data.</text>
</comment>
<dbReference type="Proteomes" id="UP000295818">
    <property type="component" value="Unassembled WGS sequence"/>
</dbReference>
<evidence type="ECO:0000313" key="2">
    <source>
        <dbReference type="EMBL" id="TCO08986.1"/>
    </source>
</evidence>
<dbReference type="InterPro" id="IPR027275">
    <property type="entry name" value="PRC-brl_dom"/>
</dbReference>
<sequence>MSMSAFDPWNYRDKSGFTEGKDVTGYKIAAVDGDIGKVDEATNESGAAGLVVDTGPWIFGRKVLLPPGVVERVDHDDQKVYVDRSKEQIKDAPEFDPNTGVDDDYRTRLGGYYDETYRNGL</sequence>
<protein>
    <recommendedName>
        <fullName evidence="1">PRC-barrel domain-containing protein</fullName>
    </recommendedName>
</protein>
<reference evidence="2 3" key="1">
    <citation type="journal article" date="2015" name="Stand. Genomic Sci.">
        <title>Genomic Encyclopedia of Bacterial and Archaeal Type Strains, Phase III: the genomes of soil and plant-associated and newly described type strains.</title>
        <authorList>
            <person name="Whitman W.B."/>
            <person name="Woyke T."/>
            <person name="Klenk H.P."/>
            <person name="Zhou Y."/>
            <person name="Lilburn T.G."/>
            <person name="Beck B.J."/>
            <person name="De Vos P."/>
            <person name="Vandamme P."/>
            <person name="Eisen J.A."/>
            <person name="Garrity G."/>
            <person name="Hugenholtz P."/>
            <person name="Kyrpides N.C."/>
        </authorList>
    </citation>
    <scope>NUCLEOTIDE SEQUENCE [LARGE SCALE GENOMIC DNA]</scope>
    <source>
        <strain evidence="2 3">VKM Ac-2538</strain>
    </source>
</reference>